<name>A0A8S8ZSC6_SORMA</name>
<protein>
    <submittedName>
        <fullName evidence="2">Uncharacterized protein</fullName>
    </submittedName>
</protein>
<feature type="region of interest" description="Disordered" evidence="1">
    <location>
        <begin position="45"/>
        <end position="66"/>
    </location>
</feature>
<proteinExistence type="predicted"/>
<dbReference type="AlphaFoldDB" id="A0A8S8ZSC6"/>
<feature type="compositionally biased region" description="Acidic residues" evidence="1">
    <location>
        <begin position="57"/>
        <end position="66"/>
    </location>
</feature>
<dbReference type="EMBL" id="NMPR01000067">
    <property type="protein sequence ID" value="KAA8631890.1"/>
    <property type="molecule type" value="Genomic_DNA"/>
</dbReference>
<sequence>MGARDEAEDKPDRHGDPVHWLDLGRPINYVAGMLPEGLRHTFGLGEDSEQQVKVEFVDDDDDEETD</sequence>
<dbReference type="VEuPathDB" id="FungiDB:SMAC_04261"/>
<dbReference type="Proteomes" id="UP000433876">
    <property type="component" value="Unassembled WGS sequence"/>
</dbReference>
<reference evidence="2 3" key="1">
    <citation type="submission" date="2017-07" db="EMBL/GenBank/DDBJ databases">
        <title>Genome sequence of the Sordaria macrospora wild type strain R19027.</title>
        <authorList>
            <person name="Nowrousian M."/>
            <person name="Teichert I."/>
            <person name="Kueck U."/>
        </authorList>
    </citation>
    <scope>NUCLEOTIDE SEQUENCE [LARGE SCALE GENOMIC DNA]</scope>
    <source>
        <strain evidence="2 3">R19027</strain>
        <tissue evidence="2">Mycelium</tissue>
    </source>
</reference>
<evidence type="ECO:0000313" key="3">
    <source>
        <dbReference type="Proteomes" id="UP000433876"/>
    </source>
</evidence>
<gene>
    <name evidence="2" type="ORF">SMACR_04261</name>
</gene>
<evidence type="ECO:0000313" key="2">
    <source>
        <dbReference type="EMBL" id="KAA8631890.1"/>
    </source>
</evidence>
<organism evidence="2 3">
    <name type="scientific">Sordaria macrospora</name>
    <dbReference type="NCBI Taxonomy" id="5147"/>
    <lineage>
        <taxon>Eukaryota</taxon>
        <taxon>Fungi</taxon>
        <taxon>Dikarya</taxon>
        <taxon>Ascomycota</taxon>
        <taxon>Pezizomycotina</taxon>
        <taxon>Sordariomycetes</taxon>
        <taxon>Sordariomycetidae</taxon>
        <taxon>Sordariales</taxon>
        <taxon>Sordariaceae</taxon>
        <taxon>Sordaria</taxon>
    </lineage>
</organism>
<evidence type="ECO:0000256" key="1">
    <source>
        <dbReference type="SAM" id="MobiDB-lite"/>
    </source>
</evidence>
<comment type="caution">
    <text evidence="2">The sequence shown here is derived from an EMBL/GenBank/DDBJ whole genome shotgun (WGS) entry which is preliminary data.</text>
</comment>
<accession>A0A8S8ZSC6</accession>